<accession>A0ABR5IIF8</accession>
<sequence>MFRPAASPGDRSWLDRYSSRLRATELIIVTISVACATVARYGGPAAEYGAPRLLNPVGDINLPFIVLP</sequence>
<dbReference type="EMBL" id="LDTZ01000012">
    <property type="protein sequence ID" value="KNA93475.1"/>
    <property type="molecule type" value="Genomic_DNA"/>
</dbReference>
<keyword evidence="2" id="KW-1185">Reference proteome</keyword>
<proteinExistence type="predicted"/>
<feature type="non-terminal residue" evidence="1">
    <location>
        <position position="68"/>
    </location>
</feature>
<reference evidence="1 2" key="1">
    <citation type="submission" date="2015-05" db="EMBL/GenBank/DDBJ databases">
        <title>Draft genome sequence of the bacterium Gordonia jacobaea a new member of the Gordonia genus.</title>
        <authorList>
            <person name="Jimenez-Galisteo G."/>
            <person name="Dominguez A."/>
            <person name="Munoz E."/>
            <person name="Vinas M."/>
        </authorList>
    </citation>
    <scope>NUCLEOTIDE SEQUENCE [LARGE SCALE GENOMIC DNA]</scope>
    <source>
        <strain evidence="2">mv1</strain>
    </source>
</reference>
<comment type="caution">
    <text evidence="1">The sequence shown here is derived from an EMBL/GenBank/DDBJ whole genome shotgun (WGS) entry which is preliminary data.</text>
</comment>
<name>A0ABR5IIF8_9ACTN</name>
<protein>
    <submittedName>
        <fullName evidence="1">Uncharacterized protein</fullName>
    </submittedName>
</protein>
<gene>
    <name evidence="1" type="ORF">ABW18_00055</name>
</gene>
<evidence type="ECO:0000313" key="1">
    <source>
        <dbReference type="EMBL" id="KNA93475.1"/>
    </source>
</evidence>
<dbReference type="Proteomes" id="UP000037247">
    <property type="component" value="Unassembled WGS sequence"/>
</dbReference>
<organism evidence="1 2">
    <name type="scientific">Gordonia jacobaea</name>
    <dbReference type="NCBI Taxonomy" id="122202"/>
    <lineage>
        <taxon>Bacteria</taxon>
        <taxon>Bacillati</taxon>
        <taxon>Actinomycetota</taxon>
        <taxon>Actinomycetes</taxon>
        <taxon>Mycobacteriales</taxon>
        <taxon>Gordoniaceae</taxon>
        <taxon>Gordonia</taxon>
    </lineage>
</organism>
<evidence type="ECO:0000313" key="2">
    <source>
        <dbReference type="Proteomes" id="UP000037247"/>
    </source>
</evidence>